<evidence type="ECO:0000313" key="8">
    <source>
        <dbReference type="Proteomes" id="UP000504603"/>
    </source>
</evidence>
<dbReference type="PANTHER" id="PTHR32116">
    <property type="entry name" value="GALACTURONOSYLTRANSFERASE 4-RELATED"/>
    <property type="match status" value="1"/>
</dbReference>
<comment type="subcellular location">
    <subcellularLocation>
        <location evidence="5">Golgi apparatus membrane</location>
        <topology evidence="5">Single-pass type II membrane protein</topology>
    </subcellularLocation>
</comment>
<keyword evidence="5" id="KW-1133">Transmembrane helix</keyword>
<feature type="coiled-coil region" evidence="6">
    <location>
        <begin position="241"/>
        <end position="268"/>
    </location>
</feature>
<dbReference type="UniPathway" id="UPA00845"/>
<evidence type="ECO:0000256" key="6">
    <source>
        <dbReference type="SAM" id="Coils"/>
    </source>
</evidence>
<name>A0A6J1DU64_MOMCH</name>
<keyword evidence="8" id="KW-1185">Reference proteome</keyword>
<keyword evidence="6" id="KW-0175">Coiled coil</keyword>
<keyword evidence="5" id="KW-0333">Golgi apparatus</keyword>
<dbReference type="PANTHER" id="PTHR32116:SF12">
    <property type="entry name" value="GALACTURONOSYLTRANSFERASE 7-RELATED"/>
    <property type="match status" value="1"/>
</dbReference>
<evidence type="ECO:0000256" key="3">
    <source>
        <dbReference type="ARBA" id="ARBA00022676"/>
    </source>
</evidence>
<evidence type="ECO:0000313" key="9">
    <source>
        <dbReference type="RefSeq" id="XP_022156196.1"/>
    </source>
</evidence>
<organism evidence="8 9">
    <name type="scientific">Momordica charantia</name>
    <name type="common">Bitter gourd</name>
    <name type="synonym">Balsam pear</name>
    <dbReference type="NCBI Taxonomy" id="3673"/>
    <lineage>
        <taxon>Eukaryota</taxon>
        <taxon>Viridiplantae</taxon>
        <taxon>Streptophyta</taxon>
        <taxon>Embryophyta</taxon>
        <taxon>Tracheophyta</taxon>
        <taxon>Spermatophyta</taxon>
        <taxon>Magnoliopsida</taxon>
        <taxon>eudicotyledons</taxon>
        <taxon>Gunneridae</taxon>
        <taxon>Pentapetalae</taxon>
        <taxon>rosids</taxon>
        <taxon>fabids</taxon>
        <taxon>Cucurbitales</taxon>
        <taxon>Cucurbitaceae</taxon>
        <taxon>Momordiceae</taxon>
        <taxon>Momordica</taxon>
    </lineage>
</organism>
<protein>
    <recommendedName>
        <fullName evidence="5">Hexosyltransferase</fullName>
        <ecNumber evidence="5">2.4.1.-</ecNumber>
    </recommendedName>
</protein>
<evidence type="ECO:0000256" key="2">
    <source>
        <dbReference type="ARBA" id="ARBA00006351"/>
    </source>
</evidence>
<gene>
    <name evidence="9" type="primary">LOC111023143</name>
</gene>
<sequence>MKGGVGGGSGASAFIPAKRRWRGLVIGVLGLVILSMLVPLVFLLGLYNGFHTPGYPSDTQNSKSGFQPGHVDDIIRKLGPTLPKDVFQNYAIKPQKEVKGFIHDSQEVKGVIHDSQEVKGGIHDSQEVKGAIHDSQEVKGVIHDSQEVKGFIHEEAKDLQPPKVDTRPTHSHENSTKVGGRVQAARRMTVMDESGKPCEWKFGSYCIWRQENREVIKDSMVKKLKDQLFVARAYYPSIAKLPSQSQLSQELKQNIQELERVLSESTTDLDLPAQIEKKSLKMEAAITKAKSFHVDCNNVDKKLRQIFDLTEDEANFHMKQSAFLFQLAVQTMPKTQHCLSMQLTVEYFRIGSTDLEPSQAEKYADPTLNHYIIFSNNILASSVVINSTVMHAKESGNQVFHVLTDGENYFAMKLWFSRNSYKEATVEVLNVEHIKLNDHKNATLVLPQEFRVSFRTLTHSRTEYISMFSHLHYLLPEIFKNLEKVVVLEADVVVQRDLSALWSLDMGGKVNGAVQFCQVRLGELKSFLGENGYDQNDCSWMSGLNVIDLAKWRELDLSRTFRSLVREQKSMQGRSTDTTALRASLLTFQGQVYALDDSWSLYGLGHDYKLNAQDIENAATLHYNGYLKPWLELGIPKYKAHWKKFLDREDLFLSKCNINP</sequence>
<feature type="compositionally biased region" description="Basic and acidic residues" evidence="7">
    <location>
        <begin position="161"/>
        <end position="175"/>
    </location>
</feature>
<dbReference type="Proteomes" id="UP000504603">
    <property type="component" value="Unplaced"/>
</dbReference>
<dbReference type="Pfam" id="PF25557">
    <property type="entry name" value="GAUT_1"/>
    <property type="match status" value="1"/>
</dbReference>
<dbReference type="Pfam" id="PF01501">
    <property type="entry name" value="Glyco_transf_8"/>
    <property type="match status" value="1"/>
</dbReference>
<keyword evidence="5" id="KW-0472">Membrane</keyword>
<reference evidence="9" key="1">
    <citation type="submission" date="2025-08" db="UniProtKB">
        <authorList>
            <consortium name="RefSeq"/>
        </authorList>
    </citation>
    <scope>IDENTIFICATION</scope>
    <source>
        <strain evidence="9">OHB3-1</strain>
    </source>
</reference>
<dbReference type="AlphaFoldDB" id="A0A6J1DU64"/>
<accession>A0A6J1DU64</accession>
<dbReference type="OrthoDB" id="411524at2759"/>
<dbReference type="Gene3D" id="3.90.550.10">
    <property type="entry name" value="Spore Coat Polysaccharide Biosynthesis Protein SpsA, Chain A"/>
    <property type="match status" value="1"/>
</dbReference>
<keyword evidence="5" id="KW-0961">Cell wall biogenesis/degradation</keyword>
<keyword evidence="3 5" id="KW-0328">Glycosyltransferase</keyword>
<keyword evidence="4" id="KW-0808">Transferase</keyword>
<dbReference type="KEGG" id="mcha:111023143"/>
<feature type="region of interest" description="Disordered" evidence="7">
    <location>
        <begin position="161"/>
        <end position="181"/>
    </location>
</feature>
<dbReference type="GO" id="GO:0047262">
    <property type="term" value="F:polygalacturonate 4-alpha-galacturonosyltransferase activity"/>
    <property type="evidence" value="ECO:0007669"/>
    <property type="project" value="InterPro"/>
</dbReference>
<dbReference type="GO" id="GO:0071555">
    <property type="term" value="P:cell wall organization"/>
    <property type="evidence" value="ECO:0007669"/>
    <property type="project" value="UniProtKB-KW"/>
</dbReference>
<evidence type="ECO:0000256" key="5">
    <source>
        <dbReference type="RuleBase" id="RU362027"/>
    </source>
</evidence>
<keyword evidence="5" id="KW-0812">Transmembrane</keyword>
<dbReference type="RefSeq" id="XP_022156196.1">
    <property type="nucleotide sequence ID" value="XM_022300504.1"/>
</dbReference>
<comment type="pathway">
    <text evidence="1 5">Glycan metabolism; pectin biosynthesis.</text>
</comment>
<evidence type="ECO:0000256" key="1">
    <source>
        <dbReference type="ARBA" id="ARBA00004877"/>
    </source>
</evidence>
<dbReference type="GeneID" id="111023143"/>
<dbReference type="GO" id="GO:0000139">
    <property type="term" value="C:Golgi membrane"/>
    <property type="evidence" value="ECO:0007669"/>
    <property type="project" value="UniProtKB-SubCell"/>
</dbReference>
<dbReference type="GO" id="GO:0045489">
    <property type="term" value="P:pectin biosynthetic process"/>
    <property type="evidence" value="ECO:0007669"/>
    <property type="project" value="UniProtKB-UniPathway"/>
</dbReference>
<dbReference type="EC" id="2.4.1.-" evidence="5"/>
<dbReference type="InterPro" id="IPR029044">
    <property type="entry name" value="Nucleotide-diphossugar_trans"/>
</dbReference>
<evidence type="ECO:0000256" key="7">
    <source>
        <dbReference type="SAM" id="MobiDB-lite"/>
    </source>
</evidence>
<comment type="similarity">
    <text evidence="2 5">Belongs to the glycosyltransferase 8 family.</text>
</comment>
<dbReference type="InterPro" id="IPR002495">
    <property type="entry name" value="Glyco_trans_8"/>
</dbReference>
<dbReference type="SUPFAM" id="SSF53448">
    <property type="entry name" value="Nucleotide-diphospho-sugar transferases"/>
    <property type="match status" value="1"/>
</dbReference>
<proteinExistence type="inferred from homology"/>
<feature type="transmembrane region" description="Helical" evidence="5">
    <location>
        <begin position="24"/>
        <end position="47"/>
    </location>
</feature>
<dbReference type="InterPro" id="IPR029993">
    <property type="entry name" value="GAUT"/>
</dbReference>
<evidence type="ECO:0000256" key="4">
    <source>
        <dbReference type="ARBA" id="ARBA00022679"/>
    </source>
</evidence>